<proteinExistence type="predicted"/>
<feature type="transmembrane region" description="Helical" evidence="6">
    <location>
        <begin position="436"/>
        <end position="455"/>
    </location>
</feature>
<feature type="transmembrane region" description="Helical" evidence="6">
    <location>
        <begin position="299"/>
        <end position="324"/>
    </location>
</feature>
<dbReference type="GO" id="GO:0022857">
    <property type="term" value="F:transmembrane transporter activity"/>
    <property type="evidence" value="ECO:0007669"/>
    <property type="project" value="InterPro"/>
</dbReference>
<feature type="transmembrane region" description="Helical" evidence="6">
    <location>
        <begin position="499"/>
        <end position="519"/>
    </location>
</feature>
<dbReference type="InterPro" id="IPR011701">
    <property type="entry name" value="MFS"/>
</dbReference>
<dbReference type="EMBL" id="ACEO02000004">
    <property type="protein sequence ID" value="EFC52396.1"/>
    <property type="molecule type" value="Genomic_DNA"/>
</dbReference>
<feature type="transmembrane region" description="Helical" evidence="6">
    <location>
        <begin position="336"/>
        <end position="355"/>
    </location>
</feature>
<evidence type="ECO:0000256" key="4">
    <source>
        <dbReference type="ARBA" id="ARBA00022989"/>
    </source>
</evidence>
<keyword evidence="4 6" id="KW-1133">Transmembrane helix</keyword>
<feature type="transmembrane region" description="Helical" evidence="6">
    <location>
        <begin position="131"/>
        <end position="150"/>
    </location>
</feature>
<dbReference type="PANTHER" id="PTHR43385:SF1">
    <property type="entry name" value="RIBOFLAVIN TRANSPORTER RIBJ"/>
    <property type="match status" value="1"/>
</dbReference>
<evidence type="ECO:0000259" key="7">
    <source>
        <dbReference type="PROSITE" id="PS50850"/>
    </source>
</evidence>
<dbReference type="PROSITE" id="PS50850">
    <property type="entry name" value="MFS"/>
    <property type="match status" value="1"/>
</dbReference>
<evidence type="ECO:0000256" key="5">
    <source>
        <dbReference type="ARBA" id="ARBA00023136"/>
    </source>
</evidence>
<gene>
    <name evidence="8" type="ORF">NEISUBOT_04142</name>
</gene>
<feature type="transmembrane region" description="Helical" evidence="6">
    <location>
        <begin position="361"/>
        <end position="385"/>
    </location>
</feature>
<feature type="transmembrane region" description="Helical" evidence="6">
    <location>
        <begin position="261"/>
        <end position="279"/>
    </location>
</feature>
<reference evidence="8 9" key="1">
    <citation type="submission" date="2010-01" db="EMBL/GenBank/DDBJ databases">
        <authorList>
            <person name="Weinstock G."/>
            <person name="Sodergren E."/>
            <person name="Clifton S."/>
            <person name="Fulton L."/>
            <person name="Fulton B."/>
            <person name="Courtney L."/>
            <person name="Fronick C."/>
            <person name="Harrison M."/>
            <person name="Strong C."/>
            <person name="Farmer C."/>
            <person name="Delahaunty K."/>
            <person name="Markovic C."/>
            <person name="Hall O."/>
            <person name="Minx P."/>
            <person name="Tomlinson C."/>
            <person name="Mitreva M."/>
            <person name="Nelson J."/>
            <person name="Hou S."/>
            <person name="Wollam A."/>
            <person name="Pepin K.H."/>
            <person name="Johnson M."/>
            <person name="Bhonagiri V."/>
            <person name="Nash W.E."/>
            <person name="Warren W."/>
            <person name="Chinwalla A."/>
            <person name="Mardis E.R."/>
            <person name="Wilson R.K."/>
        </authorList>
    </citation>
    <scope>NUCLEOTIDE SEQUENCE [LARGE SCALE GENOMIC DNA]</scope>
    <source>
        <strain evidence="8 9">NJ9703</strain>
    </source>
</reference>
<sequence length="526" mass="56242">MESAFDTHRQEDFMKFLDREATIAKPGFNRWLVPPAALAVHLAIGQIYAYSVFNAPLTKLIGITESAAGDWKLTTVGWIFSIALAMLGASAAMFGTWMERVGPRKAMFVAACCFSLGFFVSAIGVHTHNLFLLYLGNGVIGGVGLGLGYIGPVSTLMKWFPDKPGMATGLAIMGFGGGAMLASPLSVSLMNFFSSETSVGVAQAFVVLGLFYLVLMMFGAFTIRVPADGWKPKGYVAPKNKSKLVSSNHVNVSQAMKTPQFWLLFWVLCLNVTAGIGVLGQASVMIQELFSEASVGKQAAIGAGAAAGFVSLLSLFNMGGRFLWSSVSDKIGRKNTYTIFFVLGSLLYFAIPSIGESGNKALFVIGFCVIISMYGGGFAAIPAYLKDLFGTYQVGAIHGRILLAWSTAAVIGPVLVNYIRQSQIESGVPAAEAYSITMYIMAGLLIVGLLCNLSVRSVHEKHHEKDIKVAAHSGNPDDETAVSDAYLISKKVSAGGIGVWWRWALVCIPLGYGVIMVFVKALSLFN</sequence>
<evidence type="ECO:0000256" key="2">
    <source>
        <dbReference type="ARBA" id="ARBA00022448"/>
    </source>
</evidence>
<dbReference type="Proteomes" id="UP000004621">
    <property type="component" value="Unassembled WGS sequence"/>
</dbReference>
<feature type="transmembrane region" description="Helical" evidence="6">
    <location>
        <begin position="199"/>
        <end position="223"/>
    </location>
</feature>
<dbReference type="GO" id="GO:0016020">
    <property type="term" value="C:membrane"/>
    <property type="evidence" value="ECO:0007669"/>
    <property type="project" value="UniProtKB-SubCell"/>
</dbReference>
<feature type="transmembrane region" description="Helical" evidence="6">
    <location>
        <begin position="106"/>
        <end position="125"/>
    </location>
</feature>
<evidence type="ECO:0000256" key="3">
    <source>
        <dbReference type="ARBA" id="ARBA00022692"/>
    </source>
</evidence>
<organism evidence="8 9">
    <name type="scientific">Neisseria subflava NJ9703</name>
    <dbReference type="NCBI Taxonomy" id="546268"/>
    <lineage>
        <taxon>Bacteria</taxon>
        <taxon>Pseudomonadati</taxon>
        <taxon>Pseudomonadota</taxon>
        <taxon>Betaproteobacteria</taxon>
        <taxon>Neisseriales</taxon>
        <taxon>Neisseriaceae</taxon>
        <taxon>Neisseria</taxon>
    </lineage>
</organism>
<evidence type="ECO:0000256" key="6">
    <source>
        <dbReference type="SAM" id="Phobius"/>
    </source>
</evidence>
<dbReference type="SUPFAM" id="SSF103473">
    <property type="entry name" value="MFS general substrate transporter"/>
    <property type="match status" value="1"/>
</dbReference>
<comment type="caution">
    <text evidence="8">The sequence shown here is derived from an EMBL/GenBank/DDBJ whole genome shotgun (WGS) entry which is preliminary data.</text>
</comment>
<dbReference type="AlphaFoldDB" id="A0A9W5IRJ0"/>
<protein>
    <submittedName>
        <fullName evidence="8">Transporter, major facilitator family protein</fullName>
    </submittedName>
</protein>
<dbReference type="CDD" id="cd17353">
    <property type="entry name" value="MFS_OFA_like"/>
    <property type="match status" value="1"/>
</dbReference>
<feature type="transmembrane region" description="Helical" evidence="6">
    <location>
        <begin position="397"/>
        <end position="416"/>
    </location>
</feature>
<feature type="transmembrane region" description="Helical" evidence="6">
    <location>
        <begin position="170"/>
        <end position="193"/>
    </location>
</feature>
<keyword evidence="2" id="KW-0813">Transport</keyword>
<evidence type="ECO:0000256" key="1">
    <source>
        <dbReference type="ARBA" id="ARBA00004141"/>
    </source>
</evidence>
<feature type="domain" description="Major facilitator superfamily (MFS) profile" evidence="7">
    <location>
        <begin position="32"/>
        <end position="460"/>
    </location>
</feature>
<name>A0A9W5IRJ0_NEISU</name>
<keyword evidence="3 6" id="KW-0812">Transmembrane</keyword>
<accession>A0A9W5IRJ0</accession>
<dbReference type="InterPro" id="IPR020846">
    <property type="entry name" value="MFS_dom"/>
</dbReference>
<feature type="transmembrane region" description="Helical" evidence="6">
    <location>
        <begin position="73"/>
        <end position="94"/>
    </location>
</feature>
<feature type="transmembrane region" description="Helical" evidence="6">
    <location>
        <begin position="31"/>
        <end position="53"/>
    </location>
</feature>
<dbReference type="Gene3D" id="1.20.1250.20">
    <property type="entry name" value="MFS general substrate transporter like domains"/>
    <property type="match status" value="2"/>
</dbReference>
<dbReference type="InterPro" id="IPR036259">
    <property type="entry name" value="MFS_trans_sf"/>
</dbReference>
<dbReference type="InterPro" id="IPR052983">
    <property type="entry name" value="MFS_Riboflavin_Transporter"/>
</dbReference>
<dbReference type="PANTHER" id="PTHR43385">
    <property type="entry name" value="RIBOFLAVIN TRANSPORTER RIBJ"/>
    <property type="match status" value="1"/>
</dbReference>
<evidence type="ECO:0000313" key="8">
    <source>
        <dbReference type="EMBL" id="EFC52396.1"/>
    </source>
</evidence>
<comment type="subcellular location">
    <subcellularLocation>
        <location evidence="1">Membrane</location>
        <topology evidence="1">Multi-pass membrane protein</topology>
    </subcellularLocation>
</comment>
<evidence type="ECO:0000313" key="9">
    <source>
        <dbReference type="Proteomes" id="UP000004621"/>
    </source>
</evidence>
<keyword evidence="5 6" id="KW-0472">Membrane</keyword>
<dbReference type="Pfam" id="PF07690">
    <property type="entry name" value="MFS_1"/>
    <property type="match status" value="1"/>
</dbReference>